<organism evidence="2">
    <name type="scientific">candidate division WOR-3 bacterium</name>
    <dbReference type="NCBI Taxonomy" id="2052148"/>
    <lineage>
        <taxon>Bacteria</taxon>
        <taxon>Bacteria division WOR-3</taxon>
    </lineage>
</organism>
<evidence type="ECO:0000256" key="1">
    <source>
        <dbReference type="NCBIfam" id="TIGR02170"/>
    </source>
</evidence>
<keyword evidence="2" id="KW-0808">Transferase</keyword>
<keyword evidence="2" id="KW-0489">Methyltransferase</keyword>
<dbReference type="PANTHER" id="PTHR34934:SF1">
    <property type="entry name" value="FLAVIN-DEPENDENT THYMIDYLATE SYNTHASE"/>
    <property type="match status" value="1"/>
</dbReference>
<dbReference type="CDD" id="cd20175">
    <property type="entry name" value="ThyX"/>
    <property type="match status" value="2"/>
</dbReference>
<dbReference type="GO" id="GO:0070402">
    <property type="term" value="F:NADPH binding"/>
    <property type="evidence" value="ECO:0007669"/>
    <property type="project" value="TreeGrafter"/>
</dbReference>
<dbReference type="GO" id="GO:0050797">
    <property type="term" value="F:thymidylate synthase (FAD) activity"/>
    <property type="evidence" value="ECO:0007669"/>
    <property type="project" value="UniProtKB-UniRule"/>
</dbReference>
<dbReference type="GO" id="GO:0004799">
    <property type="term" value="F:thymidylate synthase activity"/>
    <property type="evidence" value="ECO:0007669"/>
    <property type="project" value="TreeGrafter"/>
</dbReference>
<dbReference type="NCBIfam" id="TIGR02170">
    <property type="entry name" value="thyX"/>
    <property type="match status" value="1"/>
</dbReference>
<dbReference type="InterPro" id="IPR036098">
    <property type="entry name" value="Thymidylate_synthase_ThyX_sf"/>
</dbReference>
<dbReference type="AlphaFoldDB" id="A0A7C4XKZ2"/>
<dbReference type="PANTHER" id="PTHR34934">
    <property type="entry name" value="FLAVIN-DEPENDENT THYMIDYLATE SYNTHASE"/>
    <property type="match status" value="1"/>
</dbReference>
<reference evidence="2" key="1">
    <citation type="journal article" date="2020" name="mSystems">
        <title>Genome- and Community-Level Interaction Insights into Carbon Utilization and Element Cycling Functions of Hydrothermarchaeota in Hydrothermal Sediment.</title>
        <authorList>
            <person name="Zhou Z."/>
            <person name="Liu Y."/>
            <person name="Xu W."/>
            <person name="Pan J."/>
            <person name="Luo Z.H."/>
            <person name="Li M."/>
        </authorList>
    </citation>
    <scope>NUCLEOTIDE SEQUENCE [LARGE SCALE GENOMIC DNA]</scope>
    <source>
        <strain evidence="2">SpSt-774</strain>
    </source>
</reference>
<dbReference type="EC" id="2.1.1.148" evidence="1"/>
<dbReference type="EMBL" id="DTGZ01000100">
    <property type="protein sequence ID" value="HGV97737.1"/>
    <property type="molecule type" value="Genomic_DNA"/>
</dbReference>
<dbReference type="PROSITE" id="PS51331">
    <property type="entry name" value="THYX"/>
    <property type="match status" value="2"/>
</dbReference>
<sequence length="492" mass="57384">MKVVLAGYNIDTSLIKELIKNRDDVIPTPETISAAYARISRSPKSITSLRREALKEIEKARRSNQRIIFGMSHHSIAEHAIFNFDISGISRRAVEEIEKFRLCSYTEKSQRYVTLKGDFVIPEEIKKTKFLNEYCSVVDLQNKLYKKLFLKLKSYKQKFFPKIDDPKLARQIENAAKEDARYILSLATQTQLGATINARNLELMIRRFASHPLVEIQELGKHLYQRVKNVAPSIILFYQANDYDQRTYIDLQKYSKKIVLKNGDFRNEVNLEDYTKNGDELILAGLLFHVKKGNFQDCLKVIKRMSVKEKIEFYKEACKYLELYDALPREFELVNYIFSLIVSAGCFGQLKRHRIMTLISQDYEPELGIIIPPSIKEIKMDGEFKKVIEETERLYRKIYKISPMAGSYILTNAHRKRVLISLNLRELYHIVRLREDPTAQWDIRNIARAMSEAAKKVTPITTLLLCSKSDYPETYYKLYKKYPKVKSVPLPG</sequence>
<dbReference type="GO" id="GO:0050660">
    <property type="term" value="F:flavin adenine dinucleotide binding"/>
    <property type="evidence" value="ECO:0007669"/>
    <property type="project" value="UniProtKB-UniRule"/>
</dbReference>
<dbReference type="SUPFAM" id="SSF69796">
    <property type="entry name" value="Thymidylate synthase-complementing protein Thy1"/>
    <property type="match status" value="2"/>
</dbReference>
<evidence type="ECO:0000313" key="2">
    <source>
        <dbReference type="EMBL" id="HGV97737.1"/>
    </source>
</evidence>
<dbReference type="Gene3D" id="3.30.1360.170">
    <property type="match status" value="2"/>
</dbReference>
<protein>
    <recommendedName>
        <fullName evidence="1">FAD-dependent thymidylate synthase</fullName>
        <ecNumber evidence="1">2.1.1.148</ecNumber>
    </recommendedName>
</protein>
<gene>
    <name evidence="2" type="primary">thyX</name>
    <name evidence="2" type="ORF">ENV60_05520</name>
</gene>
<comment type="caution">
    <text evidence="2">The sequence shown here is derived from an EMBL/GenBank/DDBJ whole genome shotgun (WGS) entry which is preliminary data.</text>
</comment>
<dbReference type="GO" id="GO:0032259">
    <property type="term" value="P:methylation"/>
    <property type="evidence" value="ECO:0007669"/>
    <property type="project" value="UniProtKB-KW"/>
</dbReference>
<dbReference type="GO" id="GO:0006231">
    <property type="term" value="P:dTMP biosynthetic process"/>
    <property type="evidence" value="ECO:0007669"/>
    <property type="project" value="UniProtKB-UniRule"/>
</dbReference>
<proteinExistence type="predicted"/>
<accession>A0A7C4XKZ2</accession>
<dbReference type="InterPro" id="IPR003669">
    <property type="entry name" value="Thymidylate_synthase_ThyX"/>
</dbReference>
<name>A0A7C4XKZ2_UNCW3</name>
<dbReference type="Pfam" id="PF02511">
    <property type="entry name" value="Thy1"/>
    <property type="match status" value="2"/>
</dbReference>